<name>A0ABT7NLM6_9SPHI</name>
<dbReference type="Proteomes" id="UP001170954">
    <property type="component" value="Unassembled WGS sequence"/>
</dbReference>
<comment type="caution">
    <text evidence="1">The sequence shown here is derived from an EMBL/GenBank/DDBJ whole genome shotgun (WGS) entry which is preliminary data.</text>
</comment>
<organism evidence="1 2">
    <name type="scientific">Sphingobacterium hotanense</name>
    <dbReference type="NCBI Taxonomy" id="649196"/>
    <lineage>
        <taxon>Bacteria</taxon>
        <taxon>Pseudomonadati</taxon>
        <taxon>Bacteroidota</taxon>
        <taxon>Sphingobacteriia</taxon>
        <taxon>Sphingobacteriales</taxon>
        <taxon>Sphingobacteriaceae</taxon>
        <taxon>Sphingobacterium</taxon>
    </lineage>
</organism>
<sequence length="133" mass="15148">MRIPGVNWVDLNKGQVGSNAFVLRPSIDFPAILLNISFPRTSKLNRRDQQCEVTIETTIVFDFMDDTNSITPDDILQKSLEVYDLLDLIHGEMQGLMDVEVIRSPLQRTGVRDVQRSDMLKTFVAVYTTSMIQ</sequence>
<reference evidence="1" key="2">
    <citation type="journal article" date="2022" name="Sci. Total Environ.">
        <title>Prevalence, transmission, and molecular epidemiology of tet(X)-positive bacteria among humans, animals, and environmental niches in China: An epidemiological, and genomic-based study.</title>
        <authorList>
            <person name="Dong N."/>
            <person name="Zeng Y."/>
            <person name="Cai C."/>
            <person name="Sun C."/>
            <person name="Lu J."/>
            <person name="Liu C."/>
            <person name="Zhou H."/>
            <person name="Sun Q."/>
            <person name="Shu L."/>
            <person name="Wang H."/>
            <person name="Wang Y."/>
            <person name="Wang S."/>
            <person name="Wu C."/>
            <person name="Chan E.W."/>
            <person name="Chen G."/>
            <person name="Shen Z."/>
            <person name="Chen S."/>
            <person name="Zhang R."/>
        </authorList>
    </citation>
    <scope>NUCLEOTIDE SEQUENCE</scope>
    <source>
        <strain evidence="1">R1692</strain>
    </source>
</reference>
<accession>A0ABT7NLM6</accession>
<keyword evidence="2" id="KW-1185">Reference proteome</keyword>
<dbReference type="RefSeq" id="WP_286651006.1">
    <property type="nucleotide sequence ID" value="NZ_JACAGK010000016.1"/>
</dbReference>
<dbReference type="EMBL" id="JACAGK010000016">
    <property type="protein sequence ID" value="MDM1048046.1"/>
    <property type="molecule type" value="Genomic_DNA"/>
</dbReference>
<evidence type="ECO:0000313" key="2">
    <source>
        <dbReference type="Proteomes" id="UP001170954"/>
    </source>
</evidence>
<gene>
    <name evidence="1" type="ORF">HX018_07335</name>
</gene>
<reference evidence="1" key="1">
    <citation type="submission" date="2020-06" db="EMBL/GenBank/DDBJ databases">
        <authorList>
            <person name="Dong N."/>
        </authorList>
    </citation>
    <scope>NUCLEOTIDE SEQUENCE</scope>
    <source>
        <strain evidence="1">R1692</strain>
    </source>
</reference>
<protein>
    <submittedName>
        <fullName evidence="1">Uncharacterized protein</fullName>
    </submittedName>
</protein>
<evidence type="ECO:0000313" key="1">
    <source>
        <dbReference type="EMBL" id="MDM1048046.1"/>
    </source>
</evidence>
<proteinExistence type="predicted"/>